<dbReference type="Pfam" id="PF11726">
    <property type="entry name" value="YagK_YfjJ_C"/>
    <property type="match status" value="1"/>
</dbReference>
<evidence type="ECO:0000259" key="1">
    <source>
        <dbReference type="Pfam" id="PF11726"/>
    </source>
</evidence>
<dbReference type="InterPro" id="IPR057271">
    <property type="entry name" value="YagK_YfjJ_C"/>
</dbReference>
<name>A0A975DAJ1_9GAMM</name>
<dbReference type="AlphaFoldDB" id="A0A975DAJ1"/>
<organism evidence="2 3">
    <name type="scientific">Psychrosphaera ytuae</name>
    <dbReference type="NCBI Taxonomy" id="2820710"/>
    <lineage>
        <taxon>Bacteria</taxon>
        <taxon>Pseudomonadati</taxon>
        <taxon>Pseudomonadota</taxon>
        <taxon>Gammaproteobacteria</taxon>
        <taxon>Alteromonadales</taxon>
        <taxon>Pseudoalteromonadaceae</taxon>
        <taxon>Psychrosphaera</taxon>
    </lineage>
</organism>
<accession>A0A975DAJ1</accession>
<evidence type="ECO:0000313" key="2">
    <source>
        <dbReference type="EMBL" id="QTH63349.1"/>
    </source>
</evidence>
<gene>
    <name evidence="2" type="ORF">J1N51_11490</name>
</gene>
<dbReference type="KEGG" id="psym:J1N51_11490"/>
<dbReference type="Proteomes" id="UP000682739">
    <property type="component" value="Chromosome"/>
</dbReference>
<keyword evidence="3" id="KW-1185">Reference proteome</keyword>
<sequence>MTFKITKKNSTFYVYKDHSYQIYKPRSLDINEGALKNAFLLCESMLLRYSRVSMLRIDLHPYSYNTNNNLIRSFLAELCTKLKQEYKCTVKYFCTREQNKSNKEHYHLAVFLSGHKVNHPSSLQKHINKLWISRSKGSTKYVKHPLYTIKRGMKNTINEAIYRLSYLAKRFSKQLNGNNRSFIISKHTIEEKRQILSNALLLVDPECTVRRKVQNSDLSAYCSLYSKQDKLSLTPLLNERIALHKKAEMKFHLNSAELRKAKPQCSLCSGANV</sequence>
<feature type="domain" description="YagK/YfjJ C-terminal" evidence="1">
    <location>
        <begin position="48"/>
        <end position="182"/>
    </location>
</feature>
<protein>
    <submittedName>
        <fullName evidence="2">Inovirus-type Gp2 protein</fullName>
    </submittedName>
</protein>
<reference evidence="2" key="1">
    <citation type="submission" date="2021-03" db="EMBL/GenBank/DDBJ databases">
        <title>Description of Psychrosphaera ytuae sp. nov. isolated from deep sea sediment of South China Sea.</title>
        <authorList>
            <person name="Zhang J."/>
            <person name="Xu X.-D."/>
        </authorList>
    </citation>
    <scope>NUCLEOTIDE SEQUENCE</scope>
    <source>
        <strain evidence="2">MTZ26</strain>
    </source>
</reference>
<proteinExistence type="predicted"/>
<dbReference type="EMBL" id="CP072110">
    <property type="protein sequence ID" value="QTH63349.1"/>
    <property type="molecule type" value="Genomic_DNA"/>
</dbReference>
<evidence type="ECO:0000313" key="3">
    <source>
        <dbReference type="Proteomes" id="UP000682739"/>
    </source>
</evidence>
<dbReference type="RefSeq" id="WP_208831406.1">
    <property type="nucleotide sequence ID" value="NZ_CP072110.1"/>
</dbReference>